<reference evidence="9" key="1">
    <citation type="submission" date="2021-01" db="EMBL/GenBank/DDBJ databases">
        <authorList>
            <person name="Li R."/>
            <person name="Bekaert M."/>
        </authorList>
    </citation>
    <scope>NUCLEOTIDE SEQUENCE</scope>
    <source>
        <strain evidence="9">Farmed</strain>
    </source>
</reference>
<dbReference type="CDD" id="cd07103">
    <property type="entry name" value="ALDH_F5_SSADH_GabD"/>
    <property type="match status" value="1"/>
</dbReference>
<proteinExistence type="inferred from homology"/>
<dbReference type="Gene3D" id="3.40.605.10">
    <property type="entry name" value="Aldehyde Dehydrogenase, Chain A, domain 1"/>
    <property type="match status" value="1"/>
</dbReference>
<evidence type="ECO:0000256" key="6">
    <source>
        <dbReference type="RuleBase" id="RU003345"/>
    </source>
</evidence>
<dbReference type="FunFam" id="3.40.605.10:FF:000026">
    <property type="entry name" value="Aldehyde dehydrogenase, putative"/>
    <property type="match status" value="1"/>
</dbReference>
<comment type="subunit">
    <text evidence="7">Homotetramer.</text>
</comment>
<keyword evidence="4 6" id="KW-0560">Oxidoreductase</keyword>
<dbReference type="FunFam" id="3.40.309.10:FF:000004">
    <property type="entry name" value="Succinate-semialdehyde dehydrogenase I"/>
    <property type="match status" value="1"/>
</dbReference>
<dbReference type="InterPro" id="IPR050740">
    <property type="entry name" value="Aldehyde_DH_Superfamily"/>
</dbReference>
<evidence type="ECO:0000256" key="5">
    <source>
        <dbReference type="PROSITE-ProRule" id="PRU10007"/>
    </source>
</evidence>
<dbReference type="AlphaFoldDB" id="A0A812DU25"/>
<keyword evidence="7" id="KW-0520">NAD</keyword>
<comment type="similarity">
    <text evidence="3 6">Belongs to the aldehyde dehydrogenase family.</text>
</comment>
<evidence type="ECO:0000256" key="1">
    <source>
        <dbReference type="ARBA" id="ARBA00003743"/>
    </source>
</evidence>
<dbReference type="InterPro" id="IPR015590">
    <property type="entry name" value="Aldehyde_DH_dom"/>
</dbReference>
<keyword evidence="7" id="KW-0496">Mitochondrion</keyword>
<dbReference type="EMBL" id="CAHIKZ030004241">
    <property type="protein sequence ID" value="CAE1308977.1"/>
    <property type="molecule type" value="Genomic_DNA"/>
</dbReference>
<dbReference type="PANTHER" id="PTHR43353">
    <property type="entry name" value="SUCCINATE-SEMIALDEHYDE DEHYDROGENASE, MITOCHONDRIAL"/>
    <property type="match status" value="1"/>
</dbReference>
<dbReference type="GO" id="GO:0005739">
    <property type="term" value="C:mitochondrion"/>
    <property type="evidence" value="ECO:0007669"/>
    <property type="project" value="UniProtKB-SubCell"/>
</dbReference>
<comment type="subcellular location">
    <subcellularLocation>
        <location evidence="7">Mitochondrion</location>
    </subcellularLocation>
</comment>
<gene>
    <name evidence="9" type="ORF">SPHA_60769</name>
</gene>
<dbReference type="InterPro" id="IPR016160">
    <property type="entry name" value="Ald_DH_CS_CYS"/>
</dbReference>
<dbReference type="GO" id="GO:0009450">
    <property type="term" value="P:gamma-aminobutyric acid catabolic process"/>
    <property type="evidence" value="ECO:0007669"/>
    <property type="project" value="UniProtKB-UniRule"/>
</dbReference>
<dbReference type="SUPFAM" id="SSF53720">
    <property type="entry name" value="ALDH-like"/>
    <property type="match status" value="1"/>
</dbReference>
<dbReference type="InterPro" id="IPR016161">
    <property type="entry name" value="Ald_DH/histidinol_DH"/>
</dbReference>
<dbReference type="PANTHER" id="PTHR43353:SF5">
    <property type="entry name" value="SUCCINATE-SEMIALDEHYDE DEHYDROGENASE, MITOCHONDRIAL"/>
    <property type="match status" value="1"/>
</dbReference>
<name>A0A812DU25_ACAPH</name>
<dbReference type="OrthoDB" id="310895at2759"/>
<dbReference type="InterPro" id="IPR016163">
    <property type="entry name" value="Ald_DH_C"/>
</dbReference>
<keyword evidence="10" id="KW-1185">Reference proteome</keyword>
<dbReference type="InterPro" id="IPR010102">
    <property type="entry name" value="Succ_semiAld_DH"/>
</dbReference>
<comment type="function">
    <text evidence="1">Catalyzes one step in the degradation of the inhibitory neurotransmitter gamma-aminobutyric acid (GABA).</text>
</comment>
<sequence length="507" mass="54598">MYNMFQCRYSCQRAGRLFQIVKASYSSLIKDKAYINGKWVSATDGKTFNVINPANGEFIRDVPDMSTAETQLAIDAAYSAFESWKDTTAKERSSILKKWYALIEANKTSLAELLTREQGKSMADSVAEVTYGASFFEWFAEEARRVYGDVIPPAVPGRRILVIKQPIGVAGIITPWNFPIAMITRKLGAALAVGCTAVIKPAEDTPLTALAICQLGEEAGIPAGVVNVVTASRTNTPEIGRLICENPKVATISFTGSTGVGKILLSQSASTVKRVSLELGGNAPFIVFDSADLDKAVTGTMNCKFRCSGQTCICANRILVQEGIYEAFVKNLAEAMKNQLVVGNGLDKGVNIGPLINSEAVNKVDSLVNDAVEKGATKLIGGKKLTLGKNFYEPTILTNVTTDMECAHNEIFGPVASVIRFKTEEEAIKIANSTPYGLAGYFYSQDIAQIWRVAEKLEVGLVGANESAISTAEIPFGGFKQSGLGREGGKFGVDEYLEVKYICMGGI</sequence>
<evidence type="ECO:0000313" key="10">
    <source>
        <dbReference type="Proteomes" id="UP000597762"/>
    </source>
</evidence>
<protein>
    <recommendedName>
        <fullName evidence="7">Succinate-semialdehyde dehydrogenase</fullName>
        <ecNumber evidence="7">1.2.1.24</ecNumber>
    </recommendedName>
</protein>
<evidence type="ECO:0000313" key="9">
    <source>
        <dbReference type="EMBL" id="CAE1308977.1"/>
    </source>
</evidence>
<dbReference type="InterPro" id="IPR016162">
    <property type="entry name" value="Ald_DH_N"/>
</dbReference>
<feature type="domain" description="Aldehyde dehydrogenase" evidence="8">
    <location>
        <begin position="39"/>
        <end position="502"/>
    </location>
</feature>
<comment type="caution">
    <text evidence="9">The sequence shown here is derived from an EMBL/GenBank/DDBJ whole genome shotgun (WGS) entry which is preliminary data.</text>
</comment>
<organism evidence="9 10">
    <name type="scientific">Acanthosepion pharaonis</name>
    <name type="common">Pharaoh cuttlefish</name>
    <name type="synonym">Sepia pharaonis</name>
    <dbReference type="NCBI Taxonomy" id="158019"/>
    <lineage>
        <taxon>Eukaryota</taxon>
        <taxon>Metazoa</taxon>
        <taxon>Spiralia</taxon>
        <taxon>Lophotrochozoa</taxon>
        <taxon>Mollusca</taxon>
        <taxon>Cephalopoda</taxon>
        <taxon>Coleoidea</taxon>
        <taxon>Decapodiformes</taxon>
        <taxon>Sepiida</taxon>
        <taxon>Sepiina</taxon>
        <taxon>Sepiidae</taxon>
        <taxon>Acanthosepion</taxon>
    </lineage>
</organism>
<evidence type="ECO:0000256" key="7">
    <source>
        <dbReference type="RuleBase" id="RU365091"/>
    </source>
</evidence>
<accession>A0A812DU25</accession>
<dbReference type="FunFam" id="3.40.605.10:FF:000005">
    <property type="entry name" value="Succinate-semialdehyde dehydrogenase I"/>
    <property type="match status" value="1"/>
</dbReference>
<dbReference type="UniPathway" id="UPA00733"/>
<dbReference type="Gene3D" id="3.40.309.10">
    <property type="entry name" value="Aldehyde Dehydrogenase, Chain A, domain 2"/>
    <property type="match status" value="1"/>
</dbReference>
<dbReference type="Pfam" id="PF00171">
    <property type="entry name" value="Aldedh"/>
    <property type="match status" value="1"/>
</dbReference>
<comment type="catalytic activity">
    <reaction evidence="7">
        <text>succinate semialdehyde + NAD(+) + H2O = succinate + NADH + 2 H(+)</text>
        <dbReference type="Rhea" id="RHEA:13217"/>
        <dbReference type="ChEBI" id="CHEBI:15377"/>
        <dbReference type="ChEBI" id="CHEBI:15378"/>
        <dbReference type="ChEBI" id="CHEBI:30031"/>
        <dbReference type="ChEBI" id="CHEBI:57540"/>
        <dbReference type="ChEBI" id="CHEBI:57706"/>
        <dbReference type="ChEBI" id="CHEBI:57945"/>
        <dbReference type="EC" id="1.2.1.24"/>
    </reaction>
</comment>
<feature type="active site" evidence="5">
    <location>
        <position position="278"/>
    </location>
</feature>
<dbReference type="PROSITE" id="PS00070">
    <property type="entry name" value="ALDEHYDE_DEHYDR_CYS"/>
    <property type="match status" value="1"/>
</dbReference>
<dbReference type="PROSITE" id="PS00687">
    <property type="entry name" value="ALDEHYDE_DEHYDR_GLU"/>
    <property type="match status" value="1"/>
</dbReference>
<dbReference type="GO" id="GO:0004777">
    <property type="term" value="F:succinate-semialdehyde dehydrogenase (NAD+) activity"/>
    <property type="evidence" value="ECO:0007669"/>
    <property type="project" value="UniProtKB-UniRule"/>
</dbReference>
<evidence type="ECO:0000256" key="3">
    <source>
        <dbReference type="ARBA" id="ARBA00009986"/>
    </source>
</evidence>
<dbReference type="EC" id="1.2.1.24" evidence="7"/>
<evidence type="ECO:0000256" key="4">
    <source>
        <dbReference type="ARBA" id="ARBA00023002"/>
    </source>
</evidence>
<evidence type="ECO:0000259" key="8">
    <source>
        <dbReference type="Pfam" id="PF00171"/>
    </source>
</evidence>
<comment type="pathway">
    <text evidence="2 7">Amino-acid degradation; 4-aminobutanoate degradation.</text>
</comment>
<evidence type="ECO:0000256" key="2">
    <source>
        <dbReference type="ARBA" id="ARBA00005176"/>
    </source>
</evidence>
<dbReference type="NCBIfam" id="TIGR01780">
    <property type="entry name" value="SSADH"/>
    <property type="match status" value="1"/>
</dbReference>
<dbReference type="Proteomes" id="UP000597762">
    <property type="component" value="Unassembled WGS sequence"/>
</dbReference>
<dbReference type="InterPro" id="IPR029510">
    <property type="entry name" value="Ald_DH_CS_GLU"/>
</dbReference>